<feature type="compositionally biased region" description="Basic and acidic residues" evidence="5">
    <location>
        <begin position="87"/>
        <end position="97"/>
    </location>
</feature>
<dbReference type="Proteomes" id="UP000593562">
    <property type="component" value="Unassembled WGS sequence"/>
</dbReference>
<dbReference type="OrthoDB" id="277439at2759"/>
<dbReference type="InterPro" id="IPR006709">
    <property type="entry name" value="SSU_processome_Utp14"/>
</dbReference>
<dbReference type="GO" id="GO:0006364">
    <property type="term" value="P:rRNA processing"/>
    <property type="evidence" value="ECO:0007669"/>
    <property type="project" value="InterPro"/>
</dbReference>
<feature type="coiled-coil region" evidence="4">
    <location>
        <begin position="513"/>
        <end position="540"/>
    </location>
</feature>
<feature type="region of interest" description="Disordered" evidence="5">
    <location>
        <begin position="371"/>
        <end position="390"/>
    </location>
</feature>
<feature type="compositionally biased region" description="Basic and acidic residues" evidence="5">
    <location>
        <begin position="381"/>
        <end position="390"/>
    </location>
</feature>
<feature type="compositionally biased region" description="Acidic residues" evidence="5">
    <location>
        <begin position="134"/>
        <end position="143"/>
    </location>
</feature>
<dbReference type="Pfam" id="PF04615">
    <property type="entry name" value="Utp14"/>
    <property type="match status" value="1"/>
</dbReference>
<evidence type="ECO:0000256" key="2">
    <source>
        <dbReference type="ARBA" id="ARBA00022553"/>
    </source>
</evidence>
<evidence type="ECO:0000313" key="7">
    <source>
        <dbReference type="Proteomes" id="UP000593562"/>
    </source>
</evidence>
<protein>
    <submittedName>
        <fullName evidence="6">Putative U3 small nucleolar RNA-associated protein</fullName>
    </submittedName>
</protein>
<gene>
    <name evidence="6" type="ORF">HS088_TW18G00115</name>
</gene>
<dbReference type="FunCoup" id="A0A7J7CBB8">
    <property type="interactions" value="3479"/>
</dbReference>
<feature type="compositionally biased region" description="Acidic residues" evidence="5">
    <location>
        <begin position="63"/>
        <end position="86"/>
    </location>
</feature>
<comment type="caution">
    <text evidence="6">The sequence shown here is derived from an EMBL/GenBank/DDBJ whole genome shotgun (WGS) entry which is preliminary data.</text>
</comment>
<feature type="compositionally biased region" description="Basic residues" evidence="5">
    <location>
        <begin position="403"/>
        <end position="415"/>
    </location>
</feature>
<dbReference type="PANTHER" id="PTHR14150:SF12">
    <property type="entry name" value="U3 SMALL NUCLEOLAR RNA-ASSOCIATED PROTEIN 14 HOMOLOG A"/>
    <property type="match status" value="1"/>
</dbReference>
<feature type="region of interest" description="Disordered" evidence="5">
    <location>
        <begin position="403"/>
        <end position="427"/>
    </location>
</feature>
<feature type="compositionally biased region" description="Acidic residues" evidence="5">
    <location>
        <begin position="99"/>
        <end position="122"/>
    </location>
</feature>
<evidence type="ECO:0000256" key="5">
    <source>
        <dbReference type="SAM" id="MobiDB-lite"/>
    </source>
</evidence>
<organism evidence="6 7">
    <name type="scientific">Tripterygium wilfordii</name>
    <name type="common">Thunder God vine</name>
    <dbReference type="NCBI Taxonomy" id="458696"/>
    <lineage>
        <taxon>Eukaryota</taxon>
        <taxon>Viridiplantae</taxon>
        <taxon>Streptophyta</taxon>
        <taxon>Embryophyta</taxon>
        <taxon>Tracheophyta</taxon>
        <taxon>Spermatophyta</taxon>
        <taxon>Magnoliopsida</taxon>
        <taxon>eudicotyledons</taxon>
        <taxon>Gunneridae</taxon>
        <taxon>Pentapetalae</taxon>
        <taxon>rosids</taxon>
        <taxon>fabids</taxon>
        <taxon>Celastrales</taxon>
        <taxon>Celastraceae</taxon>
        <taxon>Tripterygium</taxon>
    </lineage>
</organism>
<keyword evidence="2" id="KW-0597">Phosphoprotein</keyword>
<dbReference type="EMBL" id="JAAARO010000018">
    <property type="protein sequence ID" value="KAF5731438.1"/>
    <property type="molecule type" value="Genomic_DNA"/>
</dbReference>
<accession>A0A7J7CBB8</accession>
<dbReference type="GO" id="GO:0032040">
    <property type="term" value="C:small-subunit processome"/>
    <property type="evidence" value="ECO:0007669"/>
    <property type="project" value="InterPro"/>
</dbReference>
<feature type="region of interest" description="Disordered" evidence="5">
    <location>
        <begin position="440"/>
        <end position="479"/>
    </location>
</feature>
<dbReference type="PANTHER" id="PTHR14150">
    <property type="entry name" value="U3 SMALL NUCLEOLAR RNA-ASSOCIATED PROTEIN 14"/>
    <property type="match status" value="1"/>
</dbReference>
<sequence>MGENKRKAGRELAKRKMGKSNKRQKQHSDFKTLDKRKKKRLGGPRLPTGLRRELDRVNHTNSDGEDDEIVSDEEKDVYEYEEGVPEEESRKNRRFDPVENYEYELPEKFEDEDVPSDDDENDFGGGKNESSMVESDDAEEEDDERHVRMLQGITGMPNEVFLGKKKKRNIIVSEAYPESEYNPSGDILDGRGHISVEDLLDPLHGKSGYSQLRKRVHQMARKPMTIHAPLPKVVQEKLERKAVYEQTKKDITKWEPLVKRNREAPTIIFEKDVNLGFSTVGAIASEFEPRTDFEKKIAGLVYDEKVIEAHNEDGSRLLELNKVTVEDYRSQRNHIAKLRSLLFHHEMKKKRIKKIKSKTYHRLAKKDRLKATSAEMEMDPEAAKEQAMKQEFKRAEERMTLKHKNKSKWAKRILKRGIPTQDDGTRAAISEQLHQHTLLTRKMKSMKDGSSSSDGSSDDSSDEEDVDENLDSSNQDTKLLERAKEKTLKVLEEDDDEPNSGVLSLPFMVRGMKKRKEAAVEEAKLALKEYETSLNQLDDLDSSKDSKIGAAAGGRRVFGAAKHVPELSSKIEVDNDYSDSDRDDDLGGENVEVGNASINELPKEGVSNLYSLLHDRDLEMHQDSAVKFDNIVEPGPKVPGEVAIFASGKWKKIKSGSEVDTNVKRSSKVVEPVSRSENLEMKTTNVVDANVKQFPKVVEPVSQIENLKEVVDDSDTDSEGQMVDGILSSGMKATYEIPSQADLIRHAFAGDDVEEEFVKDKDDILNEENPEPEKPVLLPGWGQWTNIQKKKGLPSWMLKEHENAKKKREEVLKKRKDAHLKHVIISEKLDKKAEKLHTKALPYPFTSKEVFEQSIRMPIGPEFNPATAVGALTRPEVVKRPGVIIKPIKFEEVDSFEKTEDRKRNAPKRKTNKNKHRLKPVVAKS</sequence>
<evidence type="ECO:0000256" key="4">
    <source>
        <dbReference type="SAM" id="Coils"/>
    </source>
</evidence>
<dbReference type="InParanoid" id="A0A7J7CBB8"/>
<evidence type="ECO:0000256" key="1">
    <source>
        <dbReference type="ARBA" id="ARBA00004604"/>
    </source>
</evidence>
<keyword evidence="7" id="KW-1185">Reference proteome</keyword>
<proteinExistence type="predicted"/>
<reference evidence="6 7" key="1">
    <citation type="journal article" date="2020" name="Nat. Commun.">
        <title>Genome of Tripterygium wilfordii and identification of cytochrome P450 involved in triptolide biosynthesis.</title>
        <authorList>
            <person name="Tu L."/>
            <person name="Su P."/>
            <person name="Zhang Z."/>
            <person name="Gao L."/>
            <person name="Wang J."/>
            <person name="Hu T."/>
            <person name="Zhou J."/>
            <person name="Zhang Y."/>
            <person name="Zhao Y."/>
            <person name="Liu Y."/>
            <person name="Song Y."/>
            <person name="Tong Y."/>
            <person name="Lu Y."/>
            <person name="Yang J."/>
            <person name="Xu C."/>
            <person name="Jia M."/>
            <person name="Peters R.J."/>
            <person name="Huang L."/>
            <person name="Gao W."/>
        </authorList>
    </citation>
    <scope>NUCLEOTIDE SEQUENCE [LARGE SCALE GENOMIC DNA]</scope>
    <source>
        <strain evidence="7">cv. XIE 37</strain>
        <tissue evidence="6">Leaf</tissue>
    </source>
</reference>
<feature type="region of interest" description="Disordered" evidence="5">
    <location>
        <begin position="896"/>
        <end position="925"/>
    </location>
</feature>
<dbReference type="AlphaFoldDB" id="A0A7J7CBB8"/>
<feature type="compositionally biased region" description="Acidic residues" evidence="5">
    <location>
        <begin position="456"/>
        <end position="470"/>
    </location>
</feature>
<evidence type="ECO:0000313" key="6">
    <source>
        <dbReference type="EMBL" id="KAF5731438.1"/>
    </source>
</evidence>
<evidence type="ECO:0000256" key="3">
    <source>
        <dbReference type="ARBA" id="ARBA00023242"/>
    </source>
</evidence>
<comment type="subcellular location">
    <subcellularLocation>
        <location evidence="1">Nucleus</location>
        <location evidence="1">Nucleolus</location>
    </subcellularLocation>
</comment>
<feature type="compositionally biased region" description="Basic and acidic residues" evidence="5">
    <location>
        <begin position="1"/>
        <end position="14"/>
    </location>
</feature>
<keyword evidence="4" id="KW-0175">Coiled coil</keyword>
<feature type="compositionally biased region" description="Basic residues" evidence="5">
    <location>
        <begin position="15"/>
        <end position="25"/>
    </location>
</feature>
<feature type="region of interest" description="Disordered" evidence="5">
    <location>
        <begin position="1"/>
        <end position="144"/>
    </location>
</feature>
<keyword evidence="3" id="KW-0539">Nucleus</keyword>
<feature type="compositionally biased region" description="Basic residues" evidence="5">
    <location>
        <begin position="905"/>
        <end position="919"/>
    </location>
</feature>
<name>A0A7J7CBB8_TRIWF</name>